<feature type="compositionally biased region" description="Polar residues" evidence="1">
    <location>
        <begin position="777"/>
        <end position="788"/>
    </location>
</feature>
<feature type="region of interest" description="Disordered" evidence="1">
    <location>
        <begin position="816"/>
        <end position="858"/>
    </location>
</feature>
<dbReference type="InterPro" id="IPR000595">
    <property type="entry name" value="cNMP-bd_dom"/>
</dbReference>
<reference evidence="3" key="1">
    <citation type="submission" date="2013-10" db="EMBL/GenBank/DDBJ databases">
        <title>Genomic analysis of the causative agents of coccidiosis in chickens.</title>
        <authorList>
            <person name="Reid A.J."/>
            <person name="Blake D."/>
            <person name="Billington K."/>
            <person name="Browne H."/>
            <person name="Dunn M."/>
            <person name="Hung S."/>
            <person name="Kawahara F."/>
            <person name="Miranda-Saavedra D."/>
            <person name="Mourier T."/>
            <person name="Nagra H."/>
            <person name="Otto T.D."/>
            <person name="Rawlings N."/>
            <person name="Sanchez A."/>
            <person name="Sanders M."/>
            <person name="Subramaniam C."/>
            <person name="Tay Y."/>
            <person name="Dear P."/>
            <person name="Doerig C."/>
            <person name="Gruber A."/>
            <person name="Parkinson J."/>
            <person name="Shirley M."/>
            <person name="Wan K.L."/>
            <person name="Berriman M."/>
            <person name="Tomley F."/>
            <person name="Pain A."/>
        </authorList>
    </citation>
    <scope>NUCLEOTIDE SEQUENCE [LARGE SCALE GENOMIC DNA]</scope>
    <source>
        <strain evidence="3">Houghton</strain>
    </source>
</reference>
<protein>
    <submittedName>
        <fullName evidence="3">Cyclic nucleotide-binding domain containing protein, putative</fullName>
    </submittedName>
</protein>
<feature type="compositionally biased region" description="Basic and acidic residues" evidence="1">
    <location>
        <begin position="278"/>
        <end position="287"/>
    </location>
</feature>
<feature type="compositionally biased region" description="Polar residues" evidence="1">
    <location>
        <begin position="520"/>
        <end position="545"/>
    </location>
</feature>
<evidence type="ECO:0000313" key="3">
    <source>
        <dbReference type="EMBL" id="CDJ35724.1"/>
    </source>
</evidence>
<dbReference type="OrthoDB" id="21144at2759"/>
<keyword evidence="4" id="KW-1185">Reference proteome</keyword>
<organism evidence="3 4">
    <name type="scientific">Eimeria mitis</name>
    <dbReference type="NCBI Taxonomy" id="44415"/>
    <lineage>
        <taxon>Eukaryota</taxon>
        <taxon>Sar</taxon>
        <taxon>Alveolata</taxon>
        <taxon>Apicomplexa</taxon>
        <taxon>Conoidasida</taxon>
        <taxon>Coccidia</taxon>
        <taxon>Eucoccidiorida</taxon>
        <taxon>Eimeriorina</taxon>
        <taxon>Eimeriidae</taxon>
        <taxon>Eimeria</taxon>
    </lineage>
</organism>
<dbReference type="Gene3D" id="2.60.120.10">
    <property type="entry name" value="Jelly Rolls"/>
    <property type="match status" value="1"/>
</dbReference>
<dbReference type="CDD" id="cd00038">
    <property type="entry name" value="CAP_ED"/>
    <property type="match status" value="1"/>
</dbReference>
<dbReference type="SMART" id="SM00100">
    <property type="entry name" value="cNMP"/>
    <property type="match status" value="1"/>
</dbReference>
<feature type="domain" description="Cyclic nucleotide-binding" evidence="2">
    <location>
        <begin position="75"/>
        <end position="180"/>
    </location>
</feature>
<feature type="region of interest" description="Disordered" evidence="1">
    <location>
        <begin position="509"/>
        <end position="608"/>
    </location>
</feature>
<accession>U6KCP5</accession>
<gene>
    <name evidence="3" type="ORF">EMH_0083900</name>
</gene>
<dbReference type="Proteomes" id="UP000030744">
    <property type="component" value="Unassembled WGS sequence"/>
</dbReference>
<dbReference type="SUPFAM" id="SSF51206">
    <property type="entry name" value="cAMP-binding domain-like"/>
    <property type="match status" value="2"/>
</dbReference>
<feature type="compositionally biased region" description="Low complexity" evidence="1">
    <location>
        <begin position="8"/>
        <end position="19"/>
    </location>
</feature>
<reference evidence="3" key="2">
    <citation type="submission" date="2013-10" db="EMBL/GenBank/DDBJ databases">
        <authorList>
            <person name="Aslett M."/>
        </authorList>
    </citation>
    <scope>NUCLEOTIDE SEQUENCE [LARGE SCALE GENOMIC DNA]</scope>
    <source>
        <strain evidence="3">Houghton</strain>
    </source>
</reference>
<dbReference type="GeneID" id="60404386"/>
<feature type="compositionally biased region" description="Polar residues" evidence="1">
    <location>
        <begin position="828"/>
        <end position="842"/>
    </location>
</feature>
<name>U6KCP5_9EIME</name>
<feature type="region of interest" description="Disordered" evidence="1">
    <location>
        <begin position="278"/>
        <end position="309"/>
    </location>
</feature>
<dbReference type="AlphaFoldDB" id="U6KCP5"/>
<dbReference type="VEuPathDB" id="ToxoDB:EMH_0083900"/>
<dbReference type="EMBL" id="HG732365">
    <property type="protein sequence ID" value="CDJ35724.1"/>
    <property type="molecule type" value="Genomic_DNA"/>
</dbReference>
<dbReference type="RefSeq" id="XP_037878013.1">
    <property type="nucleotide sequence ID" value="XM_038022159.1"/>
</dbReference>
<dbReference type="PANTHER" id="PTHR23011:SF28">
    <property type="entry name" value="CYCLIC NUCLEOTIDE-BINDING DOMAIN CONTAINING PROTEIN"/>
    <property type="match status" value="1"/>
</dbReference>
<dbReference type="PROSITE" id="PS50042">
    <property type="entry name" value="CNMP_BINDING_3"/>
    <property type="match status" value="1"/>
</dbReference>
<evidence type="ECO:0000256" key="1">
    <source>
        <dbReference type="SAM" id="MobiDB-lite"/>
    </source>
</evidence>
<sequence length="963" mass="105414">MPPLANPEISDCSSDLSSELSDEDETKEDEDRVPLEQFATNEQFAATLELLQLPPAERSRENVECIFDLVRDNKFFAELDAEMSLELCRHMTYTTLKQDRVVFYKGDPADNWYLILAGKAGVYIEELKDAPEREGADQGELSPKQGQRLIRNDVRSAALVTHSDSLFLTLDKKSFQHCLGNFLKQKTDDKVQTLRQVLPGAKELRKLVVEQLTYFFKEATLQKDVPLSTEGNREDTLYLIVKEDMSATFTPSALERPRPNPLWIPSVSQVVSRAIRQQREKAVRENGRPGTPGSRTNSLPPSAAAASGTWDQETAVLPELNSSPRNEKSAQPSVLLEELDLALLQEGCIVNFCSLFFDSPEPFSVFAFSAKTQVFSISKSELFKHMPPSVLDAVRVTGLLLLQHLERRIGKQEERIRRLELLHQRDATQSSGDFASAENNTGAGEASSGMNRFLLPLTFSPFLSQQMEEYIDASSISLASHFDRFTRNLLCFQPHTAVLNHATYQLLRQQKQRRTQRHQAASSQQQGELQPSRAQQQKQLSTESPTGGVHDSAEAPSARWVAQVDPAVSAKRTPEQDSSSQQCSPGFHGTLSICQKSPETKSIQPPLHRNEASQGELLRYNEAPNSFPGMSTKTSPVSPNLLKHRAASASAKLIAEGSITSAAGGGGTSSCAKILDVTANPEAPGGTEANGVTEAIAAREAAACAASALALGHPIVSDSALEFFFRNISRDAVNINNKFCCQCQGEAQVASQRGRHFQTTKRDSAQSKKAHRESDPQQEVQGNLTPRQQDCPKKRGTVAVPLIKASGTLVSLATESSGQVASPGGHINSATRQGGTTRSATPPGQRRHSLPSNGSKTARELPDALVQQQQQHHQQLLAKSAEIPCLHLLLQTPEAYRQKDRGVSLRGMAAAMQLFSASVQHSSGKSVLEAADGRGVKACLFSERQRVPDADIQAKRQDVSSQH</sequence>
<feature type="region of interest" description="Disordered" evidence="1">
    <location>
        <begin position="752"/>
        <end position="795"/>
    </location>
</feature>
<evidence type="ECO:0000259" key="2">
    <source>
        <dbReference type="PROSITE" id="PS50042"/>
    </source>
</evidence>
<feature type="region of interest" description="Disordered" evidence="1">
    <location>
        <begin position="1"/>
        <end position="31"/>
    </location>
</feature>
<dbReference type="InterPro" id="IPR018490">
    <property type="entry name" value="cNMP-bd_dom_sf"/>
</dbReference>
<evidence type="ECO:0000313" key="4">
    <source>
        <dbReference type="Proteomes" id="UP000030744"/>
    </source>
</evidence>
<dbReference type="InterPro" id="IPR014710">
    <property type="entry name" value="RmlC-like_jellyroll"/>
</dbReference>
<feature type="compositionally biased region" description="Polar residues" evidence="1">
    <location>
        <begin position="592"/>
        <end position="603"/>
    </location>
</feature>
<proteinExistence type="predicted"/>
<dbReference type="PANTHER" id="PTHR23011">
    <property type="entry name" value="CYCLIC NUCLEOTIDE-BINDING DOMAIN CONTAINING PROTEIN"/>
    <property type="match status" value="1"/>
</dbReference>